<evidence type="ECO:0000313" key="2">
    <source>
        <dbReference type="EMBL" id="MBD3923554.1"/>
    </source>
</evidence>
<feature type="signal peptide" evidence="1">
    <location>
        <begin position="1"/>
        <end position="33"/>
    </location>
</feature>
<proteinExistence type="predicted"/>
<keyword evidence="3" id="KW-1185">Reference proteome</keyword>
<dbReference type="EMBL" id="JACXYZ010000001">
    <property type="protein sequence ID" value="MBD3923554.1"/>
    <property type="molecule type" value="Genomic_DNA"/>
</dbReference>
<evidence type="ECO:0008006" key="4">
    <source>
        <dbReference type="Google" id="ProtNLM"/>
    </source>
</evidence>
<evidence type="ECO:0000313" key="3">
    <source>
        <dbReference type="Proteomes" id="UP000618818"/>
    </source>
</evidence>
<sequence length="174" mass="16840">MLTNALGSVRRSLPTIAIASVLVAASATSGATAALVITGNDIKNGTVTTKDIKKNNLTSKVIKNGTLKTDDLSSGAVSSLRGATGPAGAAGAPGVSGYQVVTATTSVPSGAGARLTNGCPAGKRVLGAAAELSGSFDGTGVDINDGGTGATASTWNYEATAGTLSLDLICANVT</sequence>
<evidence type="ECO:0000256" key="1">
    <source>
        <dbReference type="SAM" id="SignalP"/>
    </source>
</evidence>
<dbReference type="RefSeq" id="WP_191193416.1">
    <property type="nucleotide sequence ID" value="NZ_JACXYZ010000001.1"/>
</dbReference>
<comment type="caution">
    <text evidence="2">The sequence shown here is derived from an EMBL/GenBank/DDBJ whole genome shotgun (WGS) entry which is preliminary data.</text>
</comment>
<protein>
    <recommendedName>
        <fullName evidence="4">Collagen-like protein</fullName>
    </recommendedName>
</protein>
<keyword evidence="1" id="KW-0732">Signal</keyword>
<dbReference type="Proteomes" id="UP000618818">
    <property type="component" value="Unassembled WGS sequence"/>
</dbReference>
<gene>
    <name evidence="2" type="ORF">IEZ26_02900</name>
</gene>
<accession>A0ABR8NAR5</accession>
<name>A0ABR8NAR5_9ACTN</name>
<reference evidence="2 3" key="1">
    <citation type="submission" date="2020-09" db="EMBL/GenBank/DDBJ databases">
        <title>novel species in genus Nocardioides.</title>
        <authorList>
            <person name="Zhang G."/>
        </authorList>
    </citation>
    <scope>NUCLEOTIDE SEQUENCE [LARGE SCALE GENOMIC DNA]</scope>
    <source>
        <strain evidence="2 3">KCTC 39551</strain>
    </source>
</reference>
<organism evidence="2 3">
    <name type="scientific">Nocardioides cavernae</name>
    <dbReference type="NCBI Taxonomy" id="1921566"/>
    <lineage>
        <taxon>Bacteria</taxon>
        <taxon>Bacillati</taxon>
        <taxon>Actinomycetota</taxon>
        <taxon>Actinomycetes</taxon>
        <taxon>Propionibacteriales</taxon>
        <taxon>Nocardioidaceae</taxon>
        <taxon>Nocardioides</taxon>
    </lineage>
</organism>
<feature type="chain" id="PRO_5047170349" description="Collagen-like protein" evidence="1">
    <location>
        <begin position="34"/>
        <end position="174"/>
    </location>
</feature>